<dbReference type="PIRSF" id="PIRSF038973">
    <property type="entry name" value="SpoIIM"/>
    <property type="match status" value="1"/>
</dbReference>
<protein>
    <submittedName>
        <fullName evidence="1">Stage II sporulation protein M</fullName>
    </submittedName>
</protein>
<evidence type="ECO:0000313" key="1">
    <source>
        <dbReference type="EMBL" id="URZ11790.1"/>
    </source>
</evidence>
<dbReference type="NCBIfam" id="TIGR02831">
    <property type="entry name" value="spo_II_M"/>
    <property type="match status" value="1"/>
</dbReference>
<dbReference type="AlphaFoldDB" id="A0A1S8L4N0"/>
<dbReference type="EMBL" id="CP096983">
    <property type="protein sequence ID" value="URZ11790.1"/>
    <property type="molecule type" value="Genomic_DNA"/>
</dbReference>
<accession>A0A1S8L4N0</accession>
<organism evidence="1 2">
    <name type="scientific">Clostridium felsineum</name>
    <dbReference type="NCBI Taxonomy" id="36839"/>
    <lineage>
        <taxon>Bacteria</taxon>
        <taxon>Bacillati</taxon>
        <taxon>Bacillota</taxon>
        <taxon>Clostridia</taxon>
        <taxon>Eubacteriales</taxon>
        <taxon>Clostridiaceae</taxon>
        <taxon>Clostridium</taxon>
    </lineage>
</organism>
<proteinExistence type="predicted"/>
<dbReference type="Proteomes" id="UP000190951">
    <property type="component" value="Chromosome"/>
</dbReference>
<gene>
    <name evidence="1" type="primary">spoIIM</name>
    <name evidence="1" type="ORF">CROST_025070</name>
</gene>
<sequence length="216" mass="24277">MKINIAEAISNHIRGRFWLYIISSLSIGIGFVIGVYTVKYMNSYEKNDLMNYILSFTKTSGTSIINYNSVLLETFKNNIPLILIIWFLGLTMLGIPVILIIDFLKGFTLGFTITFFVNSLGVKGITMAFLGILPQNLIYIPCILFISVIAMEFSMGIVKYGFNDGLRNRIFSKISSYSLIFLFAGIFMGMGVIFETYCTPNIVKLTAMQFSGSIFL</sequence>
<dbReference type="KEGG" id="crw:CROST_025070"/>
<dbReference type="InterPro" id="IPR014196">
    <property type="entry name" value="SpoIIM"/>
</dbReference>
<reference evidence="1 2" key="1">
    <citation type="submission" date="2022-04" db="EMBL/GenBank/DDBJ databases">
        <title>Genome sequence of C. roseum typestrain.</title>
        <authorList>
            <person name="Poehlein A."/>
            <person name="Schoch T."/>
            <person name="Duerre P."/>
            <person name="Daniel R."/>
        </authorList>
    </citation>
    <scope>NUCLEOTIDE SEQUENCE [LARGE SCALE GENOMIC DNA]</scope>
    <source>
        <strain evidence="1 2">DSM 7320</strain>
    </source>
</reference>
<dbReference type="InterPro" id="IPR002798">
    <property type="entry name" value="SpoIIM-like"/>
</dbReference>
<dbReference type="Pfam" id="PF01944">
    <property type="entry name" value="SpoIIM"/>
    <property type="match status" value="1"/>
</dbReference>
<name>A0A1S8L4N0_9CLOT</name>
<keyword evidence="2" id="KW-1185">Reference proteome</keyword>
<dbReference type="RefSeq" id="WP_077835804.1">
    <property type="nucleotide sequence ID" value="NZ_CP096983.1"/>
</dbReference>
<evidence type="ECO:0000313" key="2">
    <source>
        <dbReference type="Proteomes" id="UP000190951"/>
    </source>
</evidence>
<dbReference type="STRING" id="84029.CROST_24780"/>